<evidence type="ECO:0000313" key="4">
    <source>
        <dbReference type="Proteomes" id="UP000241595"/>
    </source>
</evidence>
<dbReference type="InterPro" id="IPR006016">
    <property type="entry name" value="UspA"/>
</dbReference>
<dbReference type="RefSeq" id="WP_077099209.1">
    <property type="nucleotide sequence ID" value="NZ_LT717700.1"/>
</dbReference>
<dbReference type="PANTHER" id="PTHR46268">
    <property type="entry name" value="STRESS RESPONSE PROTEIN NHAX"/>
    <property type="match status" value="1"/>
</dbReference>
<dbReference type="OrthoDB" id="3174546at2"/>
<dbReference type="Pfam" id="PF00582">
    <property type="entry name" value="Usp"/>
    <property type="match status" value="2"/>
</dbReference>
<dbReference type="PRINTS" id="PR01438">
    <property type="entry name" value="UNVRSLSTRESS"/>
</dbReference>
<comment type="similarity">
    <text evidence="1">Belongs to the universal stress protein A family.</text>
</comment>
<evidence type="ECO:0000259" key="2">
    <source>
        <dbReference type="Pfam" id="PF00582"/>
    </source>
</evidence>
<dbReference type="Proteomes" id="UP000241595">
    <property type="component" value="Unassembled WGS sequence"/>
</dbReference>
<accession>A0A2U3NAC5</accession>
<sequence>MKELATPRSIVVGIDGSKAGIRAALWAVDEAVCRDAPLRLLYAAQRGDLEGAPQTSIRHAVKAIEAAGKPVKIETEVVPGPAIGALISASASAVMLCVGAVGLRHFQPGRVGSTAAALAISARCPVAIVRGRDDHPTADSIVVELDGSPDNGVLLGAAVEEARLRNAAIRAIICRRPAPEDKGPASFGDAEGDRRALADLDRRLARWKRRYPELRVESLAVHGGLLGYLALRRSVGLVVLGAGNREQVDELVGPSGSAVLRDADCSVLVVNQQHL</sequence>
<evidence type="ECO:0000256" key="1">
    <source>
        <dbReference type="ARBA" id="ARBA00008791"/>
    </source>
</evidence>
<name>A0A2U3NAC5_9MYCO</name>
<keyword evidence="4" id="KW-1185">Reference proteome</keyword>
<feature type="domain" description="UspA" evidence="2">
    <location>
        <begin position="8"/>
        <end position="130"/>
    </location>
</feature>
<dbReference type="InterPro" id="IPR006015">
    <property type="entry name" value="Universal_stress_UspA"/>
</dbReference>
<dbReference type="EMBL" id="FTRV01000011">
    <property type="protein sequence ID" value="SPM28384.1"/>
    <property type="molecule type" value="Genomic_DNA"/>
</dbReference>
<evidence type="ECO:0000313" key="3">
    <source>
        <dbReference type="EMBL" id="SPM28384.1"/>
    </source>
</evidence>
<gene>
    <name evidence="3" type="ORF">MTAB308_1870</name>
</gene>
<dbReference type="AlphaFoldDB" id="A0A2U3NAC5"/>
<dbReference type="Gene3D" id="3.40.50.620">
    <property type="entry name" value="HUPs"/>
    <property type="match status" value="2"/>
</dbReference>
<dbReference type="PANTHER" id="PTHR46268:SF6">
    <property type="entry name" value="UNIVERSAL STRESS PROTEIN UP12"/>
    <property type="match status" value="1"/>
</dbReference>
<dbReference type="STRING" id="1841859.GCA_900157385_01866"/>
<proteinExistence type="inferred from homology"/>
<dbReference type="SUPFAM" id="SSF52402">
    <property type="entry name" value="Adenine nucleotide alpha hydrolases-like"/>
    <property type="match status" value="2"/>
</dbReference>
<feature type="domain" description="UspA" evidence="2">
    <location>
        <begin position="140"/>
        <end position="270"/>
    </location>
</feature>
<dbReference type="InterPro" id="IPR014729">
    <property type="entry name" value="Rossmann-like_a/b/a_fold"/>
</dbReference>
<organism evidence="3 4">
    <name type="scientific">Mycobacterium terramassiliense</name>
    <dbReference type="NCBI Taxonomy" id="1841859"/>
    <lineage>
        <taxon>Bacteria</taxon>
        <taxon>Bacillati</taxon>
        <taxon>Actinomycetota</taxon>
        <taxon>Actinomycetes</taxon>
        <taxon>Mycobacteriales</taxon>
        <taxon>Mycobacteriaceae</taxon>
        <taxon>Mycobacterium</taxon>
    </lineage>
</organism>
<reference evidence="3 4" key="1">
    <citation type="submission" date="2017-01" db="EMBL/GenBank/DDBJ databases">
        <authorList>
            <consortium name="Urmite Genomes"/>
        </authorList>
    </citation>
    <scope>NUCLEOTIDE SEQUENCE [LARGE SCALE GENOMIC DNA]</scope>
    <source>
        <strain evidence="3 4">AB308</strain>
    </source>
</reference>
<protein>
    <recommendedName>
        <fullName evidence="2">UspA domain-containing protein</fullName>
    </recommendedName>
</protein>